<gene>
    <name evidence="1" type="ORF">C7460_11962</name>
</gene>
<reference evidence="1 2" key="1">
    <citation type="submission" date="2018-07" db="EMBL/GenBank/DDBJ databases">
        <title>Genomic Encyclopedia of Type Strains, Phase IV (KMG-IV): sequencing the most valuable type-strain genomes for metagenomic binning, comparative biology and taxonomic classification.</title>
        <authorList>
            <person name="Goeker M."/>
        </authorList>
    </citation>
    <scope>NUCLEOTIDE SEQUENCE [LARGE SCALE GENOMIC DNA]</scope>
    <source>
        <strain evidence="1 2">DSM 4134</strain>
    </source>
</reference>
<evidence type="ECO:0000313" key="1">
    <source>
        <dbReference type="EMBL" id="RED94950.1"/>
    </source>
</evidence>
<dbReference type="Proteomes" id="UP000256779">
    <property type="component" value="Unassembled WGS sequence"/>
</dbReference>
<organism evidence="1 2">
    <name type="scientific">Marinoscillum furvescens DSM 4134</name>
    <dbReference type="NCBI Taxonomy" id="1122208"/>
    <lineage>
        <taxon>Bacteria</taxon>
        <taxon>Pseudomonadati</taxon>
        <taxon>Bacteroidota</taxon>
        <taxon>Cytophagia</taxon>
        <taxon>Cytophagales</taxon>
        <taxon>Reichenbachiellaceae</taxon>
        <taxon>Marinoscillum</taxon>
    </lineage>
</organism>
<protein>
    <submittedName>
        <fullName evidence="1">Uncharacterized protein</fullName>
    </submittedName>
</protein>
<dbReference type="AlphaFoldDB" id="A0A3D9KYR8"/>
<proteinExistence type="predicted"/>
<comment type="caution">
    <text evidence="1">The sequence shown here is derived from an EMBL/GenBank/DDBJ whole genome shotgun (WGS) entry which is preliminary data.</text>
</comment>
<sequence>MCTSICLLTNLNLMRTLTFFTVWITCLALGCGEKKTESELTFDLKGKSHLYLINHTNDSLDLRIRDNAIWPEKNYYDVKVLAPKVTQLEIRKTQGRNDFYLSVEGETYNLYAYPGSRDTVIISGAKSGDLVVDFAGDLQVVNQFLKQKSTHFGAYHSDREGRSKFMIDGSKALEDIYAYNDSITAVQKTFLNTHQSSIPNWYVQFELKRLDYLNTWYKVNALIYRTKTLKQEGVSSELIAAPYKGLLILKKELLGNRDYMSFLDQYITHQIEFEAVDAQPFKTRKEELAYRLSVIEKRLKGEVKEAYLTRELSQYIDRGILYDSAWLAKVNNPKYSDFIGGVKSYYLKEH</sequence>
<accession>A0A3D9KYR8</accession>
<dbReference type="EMBL" id="QREG01000019">
    <property type="protein sequence ID" value="RED94950.1"/>
    <property type="molecule type" value="Genomic_DNA"/>
</dbReference>
<evidence type="ECO:0000313" key="2">
    <source>
        <dbReference type="Proteomes" id="UP000256779"/>
    </source>
</evidence>
<keyword evidence="2" id="KW-1185">Reference proteome</keyword>
<name>A0A3D9KYR8_MARFU</name>